<proteinExistence type="predicted"/>
<dbReference type="Proteomes" id="UP000308600">
    <property type="component" value="Unassembled WGS sequence"/>
</dbReference>
<sequence length="172" mass="18428">MRGWLRAAAVPTVCLALGIQLLGSHIQERRFPLPPTPSSTLEYTASLEQYKQEANTSSMLTEGSCSEKRWRGSFARVVKSTADLDEIESRLKGGYDRARTFSGNGRSGKELWKRSVWAAVAVMWAVTALVDATSTVVPKSLAVDAAAAALASELGRVDENADEGTPSAGIRG</sequence>
<accession>A0ACD3AH69</accession>
<organism evidence="1 2">
    <name type="scientific">Pluteus cervinus</name>
    <dbReference type="NCBI Taxonomy" id="181527"/>
    <lineage>
        <taxon>Eukaryota</taxon>
        <taxon>Fungi</taxon>
        <taxon>Dikarya</taxon>
        <taxon>Basidiomycota</taxon>
        <taxon>Agaricomycotina</taxon>
        <taxon>Agaricomycetes</taxon>
        <taxon>Agaricomycetidae</taxon>
        <taxon>Agaricales</taxon>
        <taxon>Pluteineae</taxon>
        <taxon>Pluteaceae</taxon>
        <taxon>Pluteus</taxon>
    </lineage>
</organism>
<keyword evidence="2" id="KW-1185">Reference proteome</keyword>
<reference evidence="1 2" key="1">
    <citation type="journal article" date="2019" name="Nat. Ecol. Evol.">
        <title>Megaphylogeny resolves global patterns of mushroom evolution.</title>
        <authorList>
            <person name="Varga T."/>
            <person name="Krizsan K."/>
            <person name="Foldi C."/>
            <person name="Dima B."/>
            <person name="Sanchez-Garcia M."/>
            <person name="Sanchez-Ramirez S."/>
            <person name="Szollosi G.J."/>
            <person name="Szarkandi J.G."/>
            <person name="Papp V."/>
            <person name="Albert L."/>
            <person name="Andreopoulos W."/>
            <person name="Angelini C."/>
            <person name="Antonin V."/>
            <person name="Barry K.W."/>
            <person name="Bougher N.L."/>
            <person name="Buchanan P."/>
            <person name="Buyck B."/>
            <person name="Bense V."/>
            <person name="Catcheside P."/>
            <person name="Chovatia M."/>
            <person name="Cooper J."/>
            <person name="Damon W."/>
            <person name="Desjardin D."/>
            <person name="Finy P."/>
            <person name="Geml J."/>
            <person name="Haridas S."/>
            <person name="Hughes K."/>
            <person name="Justo A."/>
            <person name="Karasinski D."/>
            <person name="Kautmanova I."/>
            <person name="Kiss B."/>
            <person name="Kocsube S."/>
            <person name="Kotiranta H."/>
            <person name="LaButti K.M."/>
            <person name="Lechner B.E."/>
            <person name="Liimatainen K."/>
            <person name="Lipzen A."/>
            <person name="Lukacs Z."/>
            <person name="Mihaltcheva S."/>
            <person name="Morgado L.N."/>
            <person name="Niskanen T."/>
            <person name="Noordeloos M.E."/>
            <person name="Ohm R.A."/>
            <person name="Ortiz-Santana B."/>
            <person name="Ovrebo C."/>
            <person name="Racz N."/>
            <person name="Riley R."/>
            <person name="Savchenko A."/>
            <person name="Shiryaev A."/>
            <person name="Soop K."/>
            <person name="Spirin V."/>
            <person name="Szebenyi C."/>
            <person name="Tomsovsky M."/>
            <person name="Tulloss R.E."/>
            <person name="Uehling J."/>
            <person name="Grigoriev I.V."/>
            <person name="Vagvolgyi C."/>
            <person name="Papp T."/>
            <person name="Martin F.M."/>
            <person name="Miettinen O."/>
            <person name="Hibbett D.S."/>
            <person name="Nagy L.G."/>
        </authorList>
    </citation>
    <scope>NUCLEOTIDE SEQUENCE [LARGE SCALE GENOMIC DNA]</scope>
    <source>
        <strain evidence="1 2">NL-1719</strain>
    </source>
</reference>
<evidence type="ECO:0000313" key="2">
    <source>
        <dbReference type="Proteomes" id="UP000308600"/>
    </source>
</evidence>
<dbReference type="EMBL" id="ML208451">
    <property type="protein sequence ID" value="TFK65010.1"/>
    <property type="molecule type" value="Genomic_DNA"/>
</dbReference>
<protein>
    <submittedName>
        <fullName evidence="1">Uncharacterized protein</fullName>
    </submittedName>
</protein>
<evidence type="ECO:0000313" key="1">
    <source>
        <dbReference type="EMBL" id="TFK65010.1"/>
    </source>
</evidence>
<name>A0ACD3AH69_9AGAR</name>
<gene>
    <name evidence="1" type="ORF">BDN72DRAFT_860925</name>
</gene>